<dbReference type="InterPro" id="IPR001401">
    <property type="entry name" value="Dynamin_GTPase"/>
</dbReference>
<keyword evidence="2" id="KW-0342">GTP-binding</keyword>
<keyword evidence="1" id="KW-0547">Nucleotide-binding</keyword>
<gene>
    <name evidence="4" type="ORF">RD792_008571</name>
</gene>
<feature type="domain" description="Dynamin-type G" evidence="3">
    <location>
        <begin position="1"/>
        <end position="250"/>
    </location>
</feature>
<dbReference type="Gene3D" id="1.20.120.1240">
    <property type="entry name" value="Dynamin, middle domain"/>
    <property type="match status" value="1"/>
</dbReference>
<organism evidence="4 5">
    <name type="scientific">Penstemon davidsonii</name>
    <dbReference type="NCBI Taxonomy" id="160366"/>
    <lineage>
        <taxon>Eukaryota</taxon>
        <taxon>Viridiplantae</taxon>
        <taxon>Streptophyta</taxon>
        <taxon>Embryophyta</taxon>
        <taxon>Tracheophyta</taxon>
        <taxon>Spermatophyta</taxon>
        <taxon>Magnoliopsida</taxon>
        <taxon>eudicotyledons</taxon>
        <taxon>Gunneridae</taxon>
        <taxon>Pentapetalae</taxon>
        <taxon>asterids</taxon>
        <taxon>lamiids</taxon>
        <taxon>Lamiales</taxon>
        <taxon>Plantaginaceae</taxon>
        <taxon>Cheloneae</taxon>
        <taxon>Penstemon</taxon>
    </lineage>
</organism>
<dbReference type="Gene3D" id="3.40.50.300">
    <property type="entry name" value="P-loop containing nucleotide triphosphate hydrolases"/>
    <property type="match status" value="2"/>
</dbReference>
<evidence type="ECO:0000259" key="3">
    <source>
        <dbReference type="PROSITE" id="PS51718"/>
    </source>
</evidence>
<protein>
    <recommendedName>
        <fullName evidence="3">Dynamin-type G domain-containing protein</fullName>
    </recommendedName>
</protein>
<accession>A0ABR0DAA4</accession>
<name>A0ABR0DAA4_9LAMI</name>
<dbReference type="InterPro" id="IPR027417">
    <property type="entry name" value="P-loop_NTPase"/>
</dbReference>
<dbReference type="SUPFAM" id="SSF52540">
    <property type="entry name" value="P-loop containing nucleoside triphosphate hydrolases"/>
    <property type="match status" value="1"/>
</dbReference>
<proteinExistence type="predicted"/>
<dbReference type="Pfam" id="PF01031">
    <property type="entry name" value="Dynamin_M"/>
    <property type="match status" value="2"/>
</dbReference>
<dbReference type="PANTHER" id="PTHR11566">
    <property type="entry name" value="DYNAMIN"/>
    <property type="match status" value="1"/>
</dbReference>
<dbReference type="Pfam" id="PF00350">
    <property type="entry name" value="Dynamin_N"/>
    <property type="match status" value="1"/>
</dbReference>
<evidence type="ECO:0000313" key="4">
    <source>
        <dbReference type="EMBL" id="KAK4485920.1"/>
    </source>
</evidence>
<dbReference type="Proteomes" id="UP001291926">
    <property type="component" value="Unassembled WGS sequence"/>
</dbReference>
<dbReference type="InterPro" id="IPR030381">
    <property type="entry name" value="G_DYNAMIN_dom"/>
</dbReference>
<dbReference type="SMART" id="SM00053">
    <property type="entry name" value="DYNc"/>
    <property type="match status" value="1"/>
</dbReference>
<evidence type="ECO:0000256" key="1">
    <source>
        <dbReference type="ARBA" id="ARBA00022741"/>
    </source>
</evidence>
<evidence type="ECO:0000256" key="2">
    <source>
        <dbReference type="ARBA" id="ARBA00023134"/>
    </source>
</evidence>
<sequence length="541" mass="61765">MAMEESVFLDTPLASPYNNRIRPLLDVIDELRYFKLMQEDLNPPTIVVIGDQSSVVSANEKTLADEIIVATEKIAGKGQGVCATPVTVNVKKQGLPYLTMVDLPGIIPVPEDIYQQVSNIIMDYIKPKETIILNVLSAGVDFSTCESIRMSKQVDNTGTRTLAVVTKADKSPEGLLDKVRNNDVKVGLGYICVINRIGDESYEQARSKEALLFETHQHLSQIDKSIVGIPALAKKLVNIQETIMKNYSVGSIVDRSSTFGKLFDEYSEELQHHADCSSTFRKLVDEYSKELQHHDDIGKDFLVDEIDKLKDARTFGPPNFLSRQVFMSLVEEKVKTISEVPSKFIEKFWNYVESVCVSVLMSHFRDHPQLLSSIKREVQNLVEKTKQHSFGWVNNIVTMEKHSNYTTYPEYMETWKKLMAYQDEFMKILTDDSREKWNVQIDGLGEIDIGHLRGLEGYVLEAFDMKMRLIAYWEIIVKRLINYTVNHCLHSANESITSSREGWQRMLESSVAEHKERLETSMEVLERSKNVVNDLIEKFGK</sequence>
<comment type="caution">
    <text evidence="4">The sequence shown here is derived from an EMBL/GenBank/DDBJ whole genome shotgun (WGS) entry which is preliminary data.</text>
</comment>
<dbReference type="EMBL" id="JAYDYQ010002533">
    <property type="protein sequence ID" value="KAK4485920.1"/>
    <property type="molecule type" value="Genomic_DNA"/>
</dbReference>
<dbReference type="InterPro" id="IPR000375">
    <property type="entry name" value="Dynamin_stalk"/>
</dbReference>
<evidence type="ECO:0000313" key="5">
    <source>
        <dbReference type="Proteomes" id="UP001291926"/>
    </source>
</evidence>
<dbReference type="InterPro" id="IPR022812">
    <property type="entry name" value="Dynamin"/>
</dbReference>
<keyword evidence="5" id="KW-1185">Reference proteome</keyword>
<dbReference type="PANTHER" id="PTHR11566:SF173">
    <property type="entry name" value="DYNAMIN-RELATED PROTEIN 4C"/>
    <property type="match status" value="1"/>
</dbReference>
<reference evidence="4 5" key="1">
    <citation type="journal article" date="2023" name="bioRxiv">
        <title>Genome report: Whole genome sequence and annotation of Penstemon davidsonii.</title>
        <authorList>
            <person name="Ostevik K.L."/>
            <person name="Alabady M."/>
            <person name="Zhang M."/>
            <person name="Rausher M.D."/>
        </authorList>
    </citation>
    <scope>NUCLEOTIDE SEQUENCE [LARGE SCALE GENOMIC DNA]</scope>
    <source>
        <strain evidence="4">DNT005</strain>
        <tissue evidence="4">Whole leaf</tissue>
    </source>
</reference>
<dbReference type="PROSITE" id="PS51718">
    <property type="entry name" value="G_DYNAMIN_2"/>
    <property type="match status" value="1"/>
</dbReference>
<dbReference type="InterPro" id="IPR045063">
    <property type="entry name" value="Dynamin_N"/>
</dbReference>